<dbReference type="RefSeq" id="WP_188681391.1">
    <property type="nucleotide sequence ID" value="NZ_BMGP01000012.1"/>
</dbReference>
<name>A0A917F4J9_9MICO</name>
<accession>A0A917F4J9</accession>
<evidence type="ECO:0000313" key="3">
    <source>
        <dbReference type="Proteomes" id="UP000598775"/>
    </source>
</evidence>
<dbReference type="InterPro" id="IPR037401">
    <property type="entry name" value="SnoaL-like"/>
</dbReference>
<dbReference type="Gene3D" id="3.10.450.50">
    <property type="match status" value="1"/>
</dbReference>
<dbReference type="Pfam" id="PF12680">
    <property type="entry name" value="SnoaL_2"/>
    <property type="match status" value="1"/>
</dbReference>
<keyword evidence="3" id="KW-1185">Reference proteome</keyword>
<sequence>MSTRMTAEEVVRAWNDCYTTHDIDGALAYMSEDFQRFGDSTNWAPTGKQAWGDQMKGFMVAFPDWTWDLNSIHAVNENLVVCEFLEYGTWTADFELAPGLVLPATGERYEDHNGDWITVNDDGLISEIRAYITTNFDRTFHLESKLTALMGGGQ</sequence>
<protein>
    <recommendedName>
        <fullName evidence="1">SnoaL-like domain-containing protein</fullName>
    </recommendedName>
</protein>
<proteinExistence type="predicted"/>
<dbReference type="SUPFAM" id="SSF54427">
    <property type="entry name" value="NTF2-like"/>
    <property type="match status" value="1"/>
</dbReference>
<gene>
    <name evidence="2" type="ORF">GCM10011399_38400</name>
</gene>
<organism evidence="2 3">
    <name type="scientific">Subtercola lobariae</name>
    <dbReference type="NCBI Taxonomy" id="1588641"/>
    <lineage>
        <taxon>Bacteria</taxon>
        <taxon>Bacillati</taxon>
        <taxon>Actinomycetota</taxon>
        <taxon>Actinomycetes</taxon>
        <taxon>Micrococcales</taxon>
        <taxon>Microbacteriaceae</taxon>
        <taxon>Subtercola</taxon>
    </lineage>
</organism>
<dbReference type="InterPro" id="IPR032710">
    <property type="entry name" value="NTF2-like_dom_sf"/>
</dbReference>
<evidence type="ECO:0000259" key="1">
    <source>
        <dbReference type="Pfam" id="PF12680"/>
    </source>
</evidence>
<feature type="domain" description="SnoaL-like" evidence="1">
    <location>
        <begin position="11"/>
        <end position="127"/>
    </location>
</feature>
<reference evidence="2 3" key="1">
    <citation type="journal article" date="2014" name="Int. J. Syst. Evol. Microbiol.">
        <title>Complete genome sequence of Corynebacterium casei LMG S-19264T (=DSM 44701T), isolated from a smear-ripened cheese.</title>
        <authorList>
            <consortium name="US DOE Joint Genome Institute (JGI-PGF)"/>
            <person name="Walter F."/>
            <person name="Albersmeier A."/>
            <person name="Kalinowski J."/>
            <person name="Ruckert C."/>
        </authorList>
    </citation>
    <scope>NUCLEOTIDE SEQUENCE [LARGE SCALE GENOMIC DNA]</scope>
    <source>
        <strain evidence="2 3">CGMCC 1.12976</strain>
    </source>
</reference>
<dbReference type="AlphaFoldDB" id="A0A917F4J9"/>
<evidence type="ECO:0000313" key="2">
    <source>
        <dbReference type="EMBL" id="GGF42058.1"/>
    </source>
</evidence>
<dbReference type="EMBL" id="BMGP01000012">
    <property type="protein sequence ID" value="GGF42058.1"/>
    <property type="molecule type" value="Genomic_DNA"/>
</dbReference>
<dbReference type="Proteomes" id="UP000598775">
    <property type="component" value="Unassembled WGS sequence"/>
</dbReference>
<comment type="caution">
    <text evidence="2">The sequence shown here is derived from an EMBL/GenBank/DDBJ whole genome shotgun (WGS) entry which is preliminary data.</text>
</comment>